<keyword evidence="3" id="KW-1185">Reference proteome</keyword>
<reference evidence="4" key="2">
    <citation type="submission" date="2019-09" db="UniProtKB">
        <authorList>
            <consortium name="WormBaseParasite"/>
        </authorList>
    </citation>
    <scope>IDENTIFICATION</scope>
</reference>
<gene>
    <name evidence="2" type="ORF">HPBE_LOCUS17714</name>
</gene>
<proteinExistence type="predicted"/>
<keyword evidence="1" id="KW-0175">Coiled coil</keyword>
<protein>
    <submittedName>
        <fullName evidence="2 4">Uncharacterized protein</fullName>
    </submittedName>
</protein>
<sequence length="203" mass="23014">MDVEHRLAVDADTEFKLKMQRQEELKTNLESLTNLNEQLQNQTKELTAKMANGIRPLGEVQLQGIPPVTSQVSPARVSENERCETKASEVNLKRTFSSIIGVVFQRIDDRPASEAINGMFIVFKEVFKAQSVAEFAKYNEICDDQYPEEMLKSSEKTRTGITEQDENLPVAEMYANRRTNFVIWGAAEVNLPRVLVPAPVMHK</sequence>
<evidence type="ECO:0000313" key="4">
    <source>
        <dbReference type="WBParaSite" id="HPBE_0001771501-mRNA-1"/>
    </source>
</evidence>
<accession>A0A3P8A721</accession>
<organism evidence="2">
    <name type="scientific">Heligmosomoides polygyrus</name>
    <name type="common">Parasitic roundworm</name>
    <dbReference type="NCBI Taxonomy" id="6339"/>
    <lineage>
        <taxon>Eukaryota</taxon>
        <taxon>Metazoa</taxon>
        <taxon>Ecdysozoa</taxon>
        <taxon>Nematoda</taxon>
        <taxon>Chromadorea</taxon>
        <taxon>Rhabditida</taxon>
        <taxon>Rhabditina</taxon>
        <taxon>Rhabditomorpha</taxon>
        <taxon>Strongyloidea</taxon>
        <taxon>Heligmosomidae</taxon>
        <taxon>Heligmosomoides</taxon>
    </lineage>
</organism>
<name>A0A3P8A721_HELPZ</name>
<evidence type="ECO:0000256" key="1">
    <source>
        <dbReference type="SAM" id="Coils"/>
    </source>
</evidence>
<dbReference type="Proteomes" id="UP000050761">
    <property type="component" value="Unassembled WGS sequence"/>
</dbReference>
<dbReference type="AlphaFoldDB" id="A0A3P8A721"/>
<feature type="coiled-coil region" evidence="1">
    <location>
        <begin position="22"/>
        <end position="52"/>
    </location>
</feature>
<dbReference type="EMBL" id="UZAH01030211">
    <property type="protein sequence ID" value="VDP09697.1"/>
    <property type="molecule type" value="Genomic_DNA"/>
</dbReference>
<evidence type="ECO:0000313" key="2">
    <source>
        <dbReference type="EMBL" id="VDP09697.1"/>
    </source>
</evidence>
<reference evidence="2 3" key="1">
    <citation type="submission" date="2018-11" db="EMBL/GenBank/DDBJ databases">
        <authorList>
            <consortium name="Pathogen Informatics"/>
        </authorList>
    </citation>
    <scope>NUCLEOTIDE SEQUENCE [LARGE SCALE GENOMIC DNA]</scope>
</reference>
<dbReference type="WBParaSite" id="HPBE_0001771501-mRNA-1">
    <property type="protein sequence ID" value="HPBE_0001771501-mRNA-1"/>
    <property type="gene ID" value="HPBE_0001771501"/>
</dbReference>
<evidence type="ECO:0000313" key="3">
    <source>
        <dbReference type="Proteomes" id="UP000050761"/>
    </source>
</evidence>